<keyword evidence="1" id="KW-0472">Membrane</keyword>
<dbReference type="AlphaFoldDB" id="A0A8H5LH40"/>
<feature type="transmembrane region" description="Helical" evidence="1">
    <location>
        <begin position="231"/>
        <end position="255"/>
    </location>
</feature>
<feature type="transmembrane region" description="Helical" evidence="1">
    <location>
        <begin position="24"/>
        <end position="42"/>
    </location>
</feature>
<accession>A0A8H5LH40</accession>
<proteinExistence type="predicted"/>
<evidence type="ECO:0000313" key="2">
    <source>
        <dbReference type="EMBL" id="KAF5357230.1"/>
    </source>
</evidence>
<protein>
    <submittedName>
        <fullName evidence="2">Uncharacterized protein</fullName>
    </submittedName>
</protein>
<organism evidence="2 3">
    <name type="scientific">Leucocoprinus leucothites</name>
    <dbReference type="NCBI Taxonomy" id="201217"/>
    <lineage>
        <taxon>Eukaryota</taxon>
        <taxon>Fungi</taxon>
        <taxon>Dikarya</taxon>
        <taxon>Basidiomycota</taxon>
        <taxon>Agaricomycotina</taxon>
        <taxon>Agaricomycetes</taxon>
        <taxon>Agaricomycetidae</taxon>
        <taxon>Agaricales</taxon>
        <taxon>Agaricineae</taxon>
        <taxon>Agaricaceae</taxon>
        <taxon>Leucocoprinus</taxon>
    </lineage>
</organism>
<sequence>MAVSAAIIALYARFDLVTHTIVEGALYGFAFALYILCARLLYLQLSDKSQDDQQQRKQSLFTLVYMSLVMVMALLGLIVDGRNAQTSYVDHADYPGGGFFYGLNVYARLPICVMGYATSILFEFLIFSVQIWRLWVIWRTSRYSFLIVIVPILSLLAEVGSNVTVSVVTLVREDSDELQRLGYALIFVMQSLMLAIDIIVSLGIIVRIILVRRQHIKVMGQTDVADQYTSIISLLVESFALTSVWMIMTTIFSSLGSVYPVLSAIGSFFLATQPFIQLIAYLLVVYRVSMGRGWKKDTERKLTTLQWNRDEPQTTEFSTRASLPVTQEEA</sequence>
<feature type="transmembrane region" description="Helical" evidence="1">
    <location>
        <begin position="183"/>
        <end position="210"/>
    </location>
</feature>
<evidence type="ECO:0000256" key="1">
    <source>
        <dbReference type="SAM" id="Phobius"/>
    </source>
</evidence>
<dbReference type="EMBL" id="JAACJO010000006">
    <property type="protein sequence ID" value="KAF5357230.1"/>
    <property type="molecule type" value="Genomic_DNA"/>
</dbReference>
<keyword evidence="3" id="KW-1185">Reference proteome</keyword>
<dbReference type="OrthoDB" id="2641762at2759"/>
<evidence type="ECO:0000313" key="3">
    <source>
        <dbReference type="Proteomes" id="UP000559027"/>
    </source>
</evidence>
<keyword evidence="1" id="KW-1133">Transmembrane helix</keyword>
<comment type="caution">
    <text evidence="2">The sequence shown here is derived from an EMBL/GenBank/DDBJ whole genome shotgun (WGS) entry which is preliminary data.</text>
</comment>
<dbReference type="Proteomes" id="UP000559027">
    <property type="component" value="Unassembled WGS sequence"/>
</dbReference>
<reference evidence="2 3" key="1">
    <citation type="journal article" date="2020" name="ISME J.">
        <title>Uncovering the hidden diversity of litter-decomposition mechanisms in mushroom-forming fungi.</title>
        <authorList>
            <person name="Floudas D."/>
            <person name="Bentzer J."/>
            <person name="Ahren D."/>
            <person name="Johansson T."/>
            <person name="Persson P."/>
            <person name="Tunlid A."/>
        </authorList>
    </citation>
    <scope>NUCLEOTIDE SEQUENCE [LARGE SCALE GENOMIC DNA]</scope>
    <source>
        <strain evidence="2 3">CBS 146.42</strain>
    </source>
</reference>
<gene>
    <name evidence="2" type="ORF">D9756_006750</name>
</gene>
<name>A0A8H5LH40_9AGAR</name>
<feature type="transmembrane region" description="Helical" evidence="1">
    <location>
        <begin position="261"/>
        <end position="286"/>
    </location>
</feature>
<feature type="transmembrane region" description="Helical" evidence="1">
    <location>
        <begin position="143"/>
        <end position="171"/>
    </location>
</feature>
<feature type="transmembrane region" description="Helical" evidence="1">
    <location>
        <begin position="63"/>
        <end position="79"/>
    </location>
</feature>
<feature type="transmembrane region" description="Helical" evidence="1">
    <location>
        <begin position="99"/>
        <end position="122"/>
    </location>
</feature>
<keyword evidence="1" id="KW-0812">Transmembrane</keyword>